<organism evidence="7 8">
    <name type="scientific">Bacillus halotolerans</name>
    <dbReference type="NCBI Taxonomy" id="260554"/>
    <lineage>
        <taxon>Bacteria</taxon>
        <taxon>Bacillati</taxon>
        <taxon>Bacillota</taxon>
        <taxon>Bacilli</taxon>
        <taxon>Bacillales</taxon>
        <taxon>Bacillaceae</taxon>
        <taxon>Bacillus</taxon>
    </lineage>
</organism>
<evidence type="ECO:0000256" key="3">
    <source>
        <dbReference type="ARBA" id="ARBA00022989"/>
    </source>
</evidence>
<keyword evidence="3 5" id="KW-1133">Transmembrane helix</keyword>
<feature type="transmembrane region" description="Helical" evidence="5">
    <location>
        <begin position="253"/>
        <end position="271"/>
    </location>
</feature>
<feature type="transmembrane region" description="Helical" evidence="5">
    <location>
        <begin position="459"/>
        <end position="476"/>
    </location>
</feature>
<evidence type="ECO:0000256" key="5">
    <source>
        <dbReference type="SAM" id="Phobius"/>
    </source>
</evidence>
<feature type="transmembrane region" description="Helical" evidence="5">
    <location>
        <begin position="397"/>
        <end position="421"/>
    </location>
</feature>
<sequence>MSIKRSAVHTLALLAAVILGIVLLLGAIRTDTGLMQMAAVLAVLAIGLFALTLAASFTTKEQLFMAVIYILIACTFLNNAFFAVHLGFFSLFLYRLLLIAAGCLHLVGVLRSRTHIERWNGLQVKGILLFFAFWFLYGLISLLWAKSVTDGLKYLALLAMGIFFIYLIVMYVQKMERLMIIYSIWLVMTVFLMIIGFYNHITHHHLPSSTLYSGPEYKQHYPTSVFFNQNDFATFLSISFFFYIAMVKNIKNGYLKGIGLVLSLGTLYLIFATGSRASLLGVFAGIAVYIFIVLPPVLKKIAIWLSAAGIAVFAALFASRIFAVFWKLFLAPQTSHSFQETLPSNVARANLLKNAWHFFLDSYGFGVGAGNVSYYLEHHALYDTDNVTEVHNWLVEILANFGLLIMLGYLAIYLYLMWVLYKFYERKMENQSKLITEGLITAMVSFLVSSISPSSVSNLFFHWVFLALVIAAVNVLRRSRQQLEPIYR</sequence>
<dbReference type="InterPro" id="IPR051533">
    <property type="entry name" value="WaaL-like"/>
</dbReference>
<evidence type="ECO:0000313" key="8">
    <source>
        <dbReference type="Proteomes" id="UP001073053"/>
    </source>
</evidence>
<evidence type="ECO:0000256" key="4">
    <source>
        <dbReference type="ARBA" id="ARBA00023136"/>
    </source>
</evidence>
<accession>A0A9Q4EP65</accession>
<keyword evidence="2 5" id="KW-0812">Transmembrane</keyword>
<dbReference type="PANTHER" id="PTHR37422">
    <property type="entry name" value="TEICHURONIC ACID BIOSYNTHESIS PROTEIN TUAE"/>
    <property type="match status" value="1"/>
</dbReference>
<feature type="transmembrane region" description="Helical" evidence="5">
    <location>
        <begin position="7"/>
        <end position="28"/>
    </location>
</feature>
<feature type="transmembrane region" description="Helical" evidence="5">
    <location>
        <begin position="34"/>
        <end position="56"/>
    </location>
</feature>
<dbReference type="AlphaFoldDB" id="A0A9Q4EP65"/>
<dbReference type="Proteomes" id="UP001073053">
    <property type="component" value="Unassembled WGS sequence"/>
</dbReference>
<feature type="transmembrane region" description="Helical" evidence="5">
    <location>
        <begin position="221"/>
        <end position="246"/>
    </location>
</feature>
<evidence type="ECO:0000256" key="1">
    <source>
        <dbReference type="ARBA" id="ARBA00004141"/>
    </source>
</evidence>
<comment type="caution">
    <text evidence="7">The sequence shown here is derived from an EMBL/GenBank/DDBJ whole genome shotgun (WGS) entry which is preliminary data.</text>
</comment>
<dbReference type="PANTHER" id="PTHR37422:SF23">
    <property type="entry name" value="TEICHURONIC ACID BIOSYNTHESIS PROTEIN TUAE"/>
    <property type="match status" value="1"/>
</dbReference>
<evidence type="ECO:0000313" key="7">
    <source>
        <dbReference type="EMBL" id="MCY9185578.1"/>
    </source>
</evidence>
<dbReference type="GO" id="GO:0016874">
    <property type="term" value="F:ligase activity"/>
    <property type="evidence" value="ECO:0007669"/>
    <property type="project" value="UniProtKB-KW"/>
</dbReference>
<keyword evidence="4 5" id="KW-0472">Membrane</keyword>
<dbReference type="EMBL" id="JALAWA010000007">
    <property type="protein sequence ID" value="MCY9185578.1"/>
    <property type="molecule type" value="Genomic_DNA"/>
</dbReference>
<feature type="domain" description="O-antigen ligase-related" evidence="6">
    <location>
        <begin position="264"/>
        <end position="409"/>
    </location>
</feature>
<evidence type="ECO:0000259" key="6">
    <source>
        <dbReference type="Pfam" id="PF04932"/>
    </source>
</evidence>
<proteinExistence type="predicted"/>
<evidence type="ECO:0000256" key="2">
    <source>
        <dbReference type="ARBA" id="ARBA00022692"/>
    </source>
</evidence>
<feature type="transmembrane region" description="Helical" evidence="5">
    <location>
        <begin position="301"/>
        <end position="326"/>
    </location>
</feature>
<feature type="transmembrane region" description="Helical" evidence="5">
    <location>
        <begin position="151"/>
        <end position="172"/>
    </location>
</feature>
<gene>
    <name evidence="7" type="ORF">MOF03_13145</name>
</gene>
<feature type="transmembrane region" description="Helical" evidence="5">
    <location>
        <begin position="63"/>
        <end position="86"/>
    </location>
</feature>
<dbReference type="RefSeq" id="WP_268497422.1">
    <property type="nucleotide sequence ID" value="NZ_JALAVZ010000005.1"/>
</dbReference>
<keyword evidence="7" id="KW-0436">Ligase</keyword>
<feature type="transmembrane region" description="Helical" evidence="5">
    <location>
        <begin position="122"/>
        <end position="145"/>
    </location>
</feature>
<dbReference type="Pfam" id="PF04932">
    <property type="entry name" value="Wzy_C"/>
    <property type="match status" value="1"/>
</dbReference>
<feature type="transmembrane region" description="Helical" evidence="5">
    <location>
        <begin position="92"/>
        <end position="110"/>
    </location>
</feature>
<dbReference type="GO" id="GO:0016020">
    <property type="term" value="C:membrane"/>
    <property type="evidence" value="ECO:0007669"/>
    <property type="project" value="UniProtKB-SubCell"/>
</dbReference>
<name>A0A9Q4EP65_9BACI</name>
<protein>
    <submittedName>
        <fullName evidence="7">O-antigen ligase family protein</fullName>
    </submittedName>
</protein>
<feature type="transmembrane region" description="Helical" evidence="5">
    <location>
        <begin position="179"/>
        <end position="201"/>
    </location>
</feature>
<reference evidence="7" key="1">
    <citation type="submission" date="2022-02" db="EMBL/GenBank/DDBJ databases">
        <title>Crop Bioprotection Bacillus Genome Sequencing.</title>
        <authorList>
            <person name="Dunlap C."/>
        </authorList>
    </citation>
    <scope>NUCLEOTIDE SEQUENCE</scope>
    <source>
        <strain evidence="7">EC49O2N-C10</strain>
    </source>
</reference>
<dbReference type="NCBIfam" id="NF047675">
    <property type="entry name" value="TeichurnBiosyTuaE"/>
    <property type="match status" value="1"/>
</dbReference>
<comment type="subcellular location">
    <subcellularLocation>
        <location evidence="1">Membrane</location>
        <topology evidence="1">Multi-pass membrane protein</topology>
    </subcellularLocation>
</comment>
<feature type="transmembrane region" description="Helical" evidence="5">
    <location>
        <begin position="277"/>
        <end position="294"/>
    </location>
</feature>
<dbReference type="InterPro" id="IPR007016">
    <property type="entry name" value="O-antigen_ligase-rel_domated"/>
</dbReference>